<name>A0ABN2JBB6_9ACTN</name>
<dbReference type="EMBL" id="BAAANF010000040">
    <property type="protein sequence ID" value="GAA1721659.1"/>
    <property type="molecule type" value="Genomic_DNA"/>
</dbReference>
<evidence type="ECO:0000256" key="1">
    <source>
        <dbReference type="SAM" id="Phobius"/>
    </source>
</evidence>
<keyword evidence="3" id="KW-1185">Reference proteome</keyword>
<keyword evidence="1" id="KW-1133">Transmembrane helix</keyword>
<evidence type="ECO:0000313" key="2">
    <source>
        <dbReference type="EMBL" id="GAA1721659.1"/>
    </source>
</evidence>
<reference evidence="2 3" key="1">
    <citation type="journal article" date="2019" name="Int. J. Syst. Evol. Microbiol.">
        <title>The Global Catalogue of Microorganisms (GCM) 10K type strain sequencing project: providing services to taxonomists for standard genome sequencing and annotation.</title>
        <authorList>
            <consortium name="The Broad Institute Genomics Platform"/>
            <consortium name="The Broad Institute Genome Sequencing Center for Infectious Disease"/>
            <person name="Wu L."/>
            <person name="Ma J."/>
        </authorList>
    </citation>
    <scope>NUCLEOTIDE SEQUENCE [LARGE SCALE GENOMIC DNA]</scope>
    <source>
        <strain evidence="2 3">JCM 14307</strain>
    </source>
</reference>
<dbReference type="Proteomes" id="UP001500280">
    <property type="component" value="Unassembled WGS sequence"/>
</dbReference>
<protein>
    <recommendedName>
        <fullName evidence="4">LPXTG cell wall anchor domain-containing protein</fullName>
    </recommendedName>
</protein>
<gene>
    <name evidence="2" type="ORF">GCM10009745_83280</name>
</gene>
<sequence>MNRLLRFLMVLGALLGVFVLHSFTAETAANPSTLTAAMTVAPKTADPVGHDHPAPCSALLVGSVLLLSAWLVLRRRQRFGDLLRAAVRGGVTPLAIPAHWTTPRLTQLCVLRT</sequence>
<keyword evidence="1" id="KW-0472">Membrane</keyword>
<feature type="transmembrane region" description="Helical" evidence="1">
    <location>
        <begin position="52"/>
        <end position="73"/>
    </location>
</feature>
<accession>A0ABN2JBB6</accession>
<evidence type="ECO:0000313" key="3">
    <source>
        <dbReference type="Proteomes" id="UP001500280"/>
    </source>
</evidence>
<dbReference type="RefSeq" id="WP_344165819.1">
    <property type="nucleotide sequence ID" value="NZ_BAAANF010000040.1"/>
</dbReference>
<keyword evidence="1" id="KW-0812">Transmembrane</keyword>
<proteinExistence type="predicted"/>
<evidence type="ECO:0008006" key="4">
    <source>
        <dbReference type="Google" id="ProtNLM"/>
    </source>
</evidence>
<comment type="caution">
    <text evidence="2">The sequence shown here is derived from an EMBL/GenBank/DDBJ whole genome shotgun (WGS) entry which is preliminary data.</text>
</comment>
<organism evidence="2 3">
    <name type="scientific">Kribbella yunnanensis</name>
    <dbReference type="NCBI Taxonomy" id="190194"/>
    <lineage>
        <taxon>Bacteria</taxon>
        <taxon>Bacillati</taxon>
        <taxon>Actinomycetota</taxon>
        <taxon>Actinomycetes</taxon>
        <taxon>Propionibacteriales</taxon>
        <taxon>Kribbellaceae</taxon>
        <taxon>Kribbella</taxon>
    </lineage>
</organism>